<keyword evidence="8" id="KW-0812">Transmembrane</keyword>
<dbReference type="GO" id="GO:0008360">
    <property type="term" value="P:regulation of cell shape"/>
    <property type="evidence" value="ECO:0007669"/>
    <property type="project" value="UniProtKB-KW"/>
</dbReference>
<sequence length="301" mass="32730">MNEFFKSKKFKILLGIAAVLFGFMLYTAMNAGFGNILSNSLGSVVSPLQKLSMQIASSANGFFEKIIYADKISEENETLREELRSMREKMVDYETYKAENEQYRQFLDLKKDNPDFVFETGMVIGRDPTDYFYSFTIDKGSVNGIELYDPVITPDGLVGRISEVSYTDSKVITLLNPGIDVGAFNDRTRDTGIISGELNLSKNGKCKMSYISRDSSASSGDIITTSGIGGVFPKGLIIGTISDIKTEAHGISLYAEIMPSANIAKVRDVFVITSFKGQNGTQPTPGDSASSTASSSSAATK</sequence>
<keyword evidence="3 5" id="KW-0133">Cell shape</keyword>
<evidence type="ECO:0000313" key="10">
    <source>
        <dbReference type="EMBL" id="SDN57528.1"/>
    </source>
</evidence>
<gene>
    <name evidence="10" type="ORF">SAMN05192585_12335</name>
</gene>
<dbReference type="AlphaFoldDB" id="A0A1H0CHY3"/>
<accession>A0A1H0CHY3</accession>
<dbReference type="Proteomes" id="UP000199182">
    <property type="component" value="Unassembled WGS sequence"/>
</dbReference>
<evidence type="ECO:0000256" key="1">
    <source>
        <dbReference type="ARBA" id="ARBA00009369"/>
    </source>
</evidence>
<feature type="transmembrane region" description="Helical" evidence="8">
    <location>
        <begin position="12"/>
        <end position="33"/>
    </location>
</feature>
<feature type="compositionally biased region" description="Low complexity" evidence="7">
    <location>
        <begin position="288"/>
        <end position="301"/>
    </location>
</feature>
<feature type="domain" description="Rod shape-determining protein MreC beta-barrel core" evidence="9">
    <location>
        <begin position="123"/>
        <end position="272"/>
    </location>
</feature>
<evidence type="ECO:0000256" key="8">
    <source>
        <dbReference type="SAM" id="Phobius"/>
    </source>
</evidence>
<evidence type="ECO:0000256" key="3">
    <source>
        <dbReference type="ARBA" id="ARBA00022960"/>
    </source>
</evidence>
<comment type="function">
    <text evidence="5">Involved in formation and maintenance of cell shape.</text>
</comment>
<reference evidence="10 11" key="1">
    <citation type="submission" date="2016-10" db="EMBL/GenBank/DDBJ databases">
        <authorList>
            <person name="de Groot N.N."/>
        </authorList>
    </citation>
    <scope>NUCLEOTIDE SEQUENCE [LARGE SCALE GENOMIC DNA]</scope>
    <source>
        <strain evidence="10 11">CGMCC 1.5012</strain>
    </source>
</reference>
<dbReference type="PIRSF" id="PIRSF038471">
    <property type="entry name" value="MreC"/>
    <property type="match status" value="1"/>
</dbReference>
<organism evidence="10 11">
    <name type="scientific">Acetanaerobacterium elongatum</name>
    <dbReference type="NCBI Taxonomy" id="258515"/>
    <lineage>
        <taxon>Bacteria</taxon>
        <taxon>Bacillati</taxon>
        <taxon>Bacillota</taxon>
        <taxon>Clostridia</taxon>
        <taxon>Eubacteriales</taxon>
        <taxon>Oscillospiraceae</taxon>
        <taxon>Acetanaerobacterium</taxon>
    </lineage>
</organism>
<dbReference type="PANTHER" id="PTHR34138">
    <property type="entry name" value="CELL SHAPE-DETERMINING PROTEIN MREC"/>
    <property type="match status" value="1"/>
</dbReference>
<dbReference type="GO" id="GO:0005886">
    <property type="term" value="C:plasma membrane"/>
    <property type="evidence" value="ECO:0007669"/>
    <property type="project" value="TreeGrafter"/>
</dbReference>
<dbReference type="OrthoDB" id="9792313at2"/>
<dbReference type="InterPro" id="IPR042175">
    <property type="entry name" value="Cell/Rod_MreC_2"/>
</dbReference>
<dbReference type="InterPro" id="IPR055342">
    <property type="entry name" value="MreC_beta-barrel_core"/>
</dbReference>
<proteinExistence type="inferred from homology"/>
<dbReference type="InterPro" id="IPR042177">
    <property type="entry name" value="Cell/Rod_1"/>
</dbReference>
<name>A0A1H0CHY3_9FIRM</name>
<dbReference type="Pfam" id="PF04085">
    <property type="entry name" value="MreC"/>
    <property type="match status" value="1"/>
</dbReference>
<evidence type="ECO:0000256" key="7">
    <source>
        <dbReference type="SAM" id="MobiDB-lite"/>
    </source>
</evidence>
<feature type="region of interest" description="Disordered" evidence="7">
    <location>
        <begin position="277"/>
        <end position="301"/>
    </location>
</feature>
<keyword evidence="8" id="KW-0472">Membrane</keyword>
<evidence type="ECO:0000256" key="4">
    <source>
        <dbReference type="ARBA" id="ARBA00032089"/>
    </source>
</evidence>
<evidence type="ECO:0000256" key="6">
    <source>
        <dbReference type="SAM" id="Coils"/>
    </source>
</evidence>
<dbReference type="Gene3D" id="2.40.10.350">
    <property type="entry name" value="Rod shape-determining protein MreC, domain 2"/>
    <property type="match status" value="1"/>
</dbReference>
<keyword evidence="6" id="KW-0175">Coiled coil</keyword>
<evidence type="ECO:0000256" key="2">
    <source>
        <dbReference type="ARBA" id="ARBA00013855"/>
    </source>
</evidence>
<protein>
    <recommendedName>
        <fullName evidence="2 5">Cell shape-determining protein MreC</fullName>
    </recommendedName>
    <alternativeName>
        <fullName evidence="4 5">Cell shape protein MreC</fullName>
    </alternativeName>
</protein>
<dbReference type="EMBL" id="FNID01000023">
    <property type="protein sequence ID" value="SDN57528.1"/>
    <property type="molecule type" value="Genomic_DNA"/>
</dbReference>
<dbReference type="PANTHER" id="PTHR34138:SF1">
    <property type="entry name" value="CELL SHAPE-DETERMINING PROTEIN MREC"/>
    <property type="match status" value="1"/>
</dbReference>
<feature type="compositionally biased region" description="Polar residues" evidence="7">
    <location>
        <begin position="277"/>
        <end position="287"/>
    </location>
</feature>
<keyword evidence="8" id="KW-1133">Transmembrane helix</keyword>
<comment type="similarity">
    <text evidence="1 5">Belongs to the MreC family.</text>
</comment>
<feature type="coiled-coil region" evidence="6">
    <location>
        <begin position="69"/>
        <end position="96"/>
    </location>
</feature>
<dbReference type="Gene3D" id="2.40.10.340">
    <property type="entry name" value="Rod shape-determining protein MreC, domain 1"/>
    <property type="match status" value="1"/>
</dbReference>
<dbReference type="InterPro" id="IPR007221">
    <property type="entry name" value="MreC"/>
</dbReference>
<dbReference type="STRING" id="258515.SAMN05192585_12335"/>
<evidence type="ECO:0000313" key="11">
    <source>
        <dbReference type="Proteomes" id="UP000199182"/>
    </source>
</evidence>
<evidence type="ECO:0000259" key="9">
    <source>
        <dbReference type="Pfam" id="PF04085"/>
    </source>
</evidence>
<dbReference type="NCBIfam" id="TIGR00219">
    <property type="entry name" value="mreC"/>
    <property type="match status" value="1"/>
</dbReference>
<dbReference type="RefSeq" id="WP_092641145.1">
    <property type="nucleotide sequence ID" value="NZ_FNID01000023.1"/>
</dbReference>
<keyword evidence="11" id="KW-1185">Reference proteome</keyword>
<evidence type="ECO:0000256" key="5">
    <source>
        <dbReference type="PIRNR" id="PIRNR038471"/>
    </source>
</evidence>